<feature type="region of interest" description="Disordered" evidence="1">
    <location>
        <begin position="665"/>
        <end position="772"/>
    </location>
</feature>
<dbReference type="GO" id="GO:0005795">
    <property type="term" value="C:Golgi stack"/>
    <property type="evidence" value="ECO:0007669"/>
    <property type="project" value="TreeGrafter"/>
</dbReference>
<dbReference type="CDD" id="cd06503">
    <property type="entry name" value="ATP-synt_Fo_b"/>
    <property type="match status" value="2"/>
</dbReference>
<dbReference type="OMA" id="WSGHISI"/>
<dbReference type="SUPFAM" id="SSF56112">
    <property type="entry name" value="Protein kinase-like (PK-like)"/>
    <property type="match status" value="1"/>
</dbReference>
<dbReference type="GO" id="GO:0061025">
    <property type="term" value="P:membrane fusion"/>
    <property type="evidence" value="ECO:0007669"/>
    <property type="project" value="TreeGrafter"/>
</dbReference>
<evidence type="ECO:0008006" key="4">
    <source>
        <dbReference type="Google" id="ProtNLM"/>
    </source>
</evidence>
<dbReference type="GO" id="GO:0005783">
    <property type="term" value="C:endoplasmic reticulum"/>
    <property type="evidence" value="ECO:0007669"/>
    <property type="project" value="TreeGrafter"/>
</dbReference>
<dbReference type="InParanoid" id="K9FNE9"/>
<organism evidence="2 3">
    <name type="scientific">Penicillium digitatum (strain PHI26 / CECT 20796)</name>
    <name type="common">Green mold</name>
    <dbReference type="NCBI Taxonomy" id="1170229"/>
    <lineage>
        <taxon>Eukaryota</taxon>
        <taxon>Fungi</taxon>
        <taxon>Dikarya</taxon>
        <taxon>Ascomycota</taxon>
        <taxon>Pezizomycotina</taxon>
        <taxon>Eurotiomycetes</taxon>
        <taxon>Eurotiomycetidae</taxon>
        <taxon>Eurotiales</taxon>
        <taxon>Aspergillaceae</taxon>
        <taxon>Penicillium</taxon>
    </lineage>
</organism>
<dbReference type="AlphaFoldDB" id="K9FNE9"/>
<dbReference type="InterPro" id="IPR011009">
    <property type="entry name" value="Kinase-like_dom_sf"/>
</dbReference>
<dbReference type="Gene3D" id="1.10.510.10">
    <property type="entry name" value="Transferase(Phosphotransferase) domain 1"/>
    <property type="match status" value="1"/>
</dbReference>
<evidence type="ECO:0000313" key="3">
    <source>
        <dbReference type="Proteomes" id="UP000009882"/>
    </source>
</evidence>
<dbReference type="Gene3D" id="6.10.250.1010">
    <property type="match status" value="4"/>
</dbReference>
<reference evidence="3" key="1">
    <citation type="journal article" date="2012" name="BMC Genomics">
        <title>Genome sequence of the necrotrophic fungus Penicillium digitatum, the main postharvest pathogen of citrus.</title>
        <authorList>
            <person name="Marcet-Houben M."/>
            <person name="Ballester A.-R."/>
            <person name="de la Fuente B."/>
            <person name="Harries E."/>
            <person name="Marcos J.F."/>
            <person name="Gonzalez-Candelas L."/>
            <person name="Gabaldon T."/>
        </authorList>
    </citation>
    <scope>NUCLEOTIDE SEQUENCE [LARGE SCALE GENOMIC DNA]</scope>
    <source>
        <strain evidence="3">PHI26 / CECT 20796</strain>
    </source>
</reference>
<evidence type="ECO:0000313" key="2">
    <source>
        <dbReference type="EMBL" id="EKV11150.1"/>
    </source>
</evidence>
<evidence type="ECO:0000256" key="1">
    <source>
        <dbReference type="SAM" id="MobiDB-lite"/>
    </source>
</evidence>
<dbReference type="Proteomes" id="UP000009882">
    <property type="component" value="Unassembled WGS sequence"/>
</dbReference>
<feature type="region of interest" description="Disordered" evidence="1">
    <location>
        <begin position="1"/>
        <end position="328"/>
    </location>
</feature>
<dbReference type="GO" id="GO:0048211">
    <property type="term" value="P:Golgi vesicle docking"/>
    <property type="evidence" value="ECO:0007669"/>
    <property type="project" value="TreeGrafter"/>
</dbReference>
<comment type="caution">
    <text evidence="2">The sequence shown here is derived from an EMBL/GenBank/DDBJ whole genome shotgun (WGS) entry which is preliminary data.</text>
</comment>
<dbReference type="InterPro" id="IPR024095">
    <property type="entry name" value="Vesicle_P115"/>
</dbReference>
<feature type="compositionally biased region" description="Low complexity" evidence="1">
    <location>
        <begin position="684"/>
        <end position="696"/>
    </location>
</feature>
<dbReference type="GO" id="GO:0006886">
    <property type="term" value="P:intracellular protein transport"/>
    <property type="evidence" value="ECO:0007669"/>
    <property type="project" value="TreeGrafter"/>
</dbReference>
<dbReference type="EMBL" id="AKCT01000210">
    <property type="protein sequence ID" value="EKV11150.1"/>
    <property type="molecule type" value="Genomic_DNA"/>
</dbReference>
<dbReference type="GO" id="GO:0006888">
    <property type="term" value="P:endoplasmic reticulum to Golgi vesicle-mediated transport"/>
    <property type="evidence" value="ECO:0007669"/>
    <property type="project" value="TreeGrafter"/>
</dbReference>
<feature type="compositionally biased region" description="Polar residues" evidence="1">
    <location>
        <begin position="726"/>
        <end position="738"/>
    </location>
</feature>
<feature type="compositionally biased region" description="Basic and acidic residues" evidence="1">
    <location>
        <begin position="8"/>
        <end position="328"/>
    </location>
</feature>
<protein>
    <recommendedName>
        <fullName evidence="4">Protein kinase domain-containing protein</fullName>
    </recommendedName>
</protein>
<feature type="compositionally biased region" description="Polar residues" evidence="1">
    <location>
        <begin position="665"/>
        <end position="677"/>
    </location>
</feature>
<dbReference type="HOGENOM" id="CLU_010672_2_1_1"/>
<dbReference type="OrthoDB" id="2156052at2759"/>
<dbReference type="STRING" id="1170229.K9FNE9"/>
<name>K9FNE9_PEND2</name>
<dbReference type="PANTHER" id="PTHR10013:SF0">
    <property type="entry name" value="GENERAL VESICULAR TRANSPORT FACTOR P115"/>
    <property type="match status" value="1"/>
</dbReference>
<gene>
    <name evidence="2" type="ORF">PDIG_52500</name>
</gene>
<accession>K9FNE9</accession>
<sequence length="1001" mass="117448">MANNSPTDYKKLFLQEEERRKQAEERRKQAEERRKQAEERRKQAEERRKQAEERRKQAEERRKQAEERRKQAEERRKQAEERRKQAEERRKQAEERRKQAEERRKQAEERRKQAEERRKQAEERRKQAEERRKQAEERRKQAEERRKQAEERRKQAEERRKQAEERRKQAEERRKQAEERRKQAEERRKQAEERRKQAEERRKQAEERRKQAEERRKQAEERRKQAEEREKQAEERRKQEEEGRKQAEEREKQAEERRKQEEEGRKQEEERRKQEEEGRKQAEERRKQEEEGRKQEEERRKQAEEREKQAEERRKQEEEGRKQAEERNRQTTFAELLHLCHSLLSRPLRFETPSRSTTGTIPLPIGKYCPTRLALWTDCSSRQQKIYSSVCNYLQPTEEAPARLFTPLIALEDCARRFGLRPISSEQGLENYERIAVEDHVRDIIAELCKIDAARDEFGLGDGIWFDNHTKFINPKGGSEANANQPSSIRNPRPDQFCINRVNGNTNTLLTTVEYKPPHKLSVEALRVGLREMDLWKCMVRANKTPTDPTEKLKYDAERLVCSAIVQEYHVMIQEGLEYSYVTNGVARILLRVPYDDPSTVYYFFCDPNSEQSLQEPKTSIARVLCLCLMAFHSPVRGQEWRNTVQSRLHLWTTSFDHALSQTPKEVLQQISPQSDSTDPEYVSPESSSDYQPSSPLQESPTAGRRVRTRSQASCAPSDVRHRTQSPDSSGSDSNQATGRKRGFSQIRSSPSAQRAARQIEAAKDKGGHSKRHDAQFCTQRCLLGLQTGGILDDSCPNMKLHRRGQDVMKHSITAEDLVGLLKAQLDENIDRCTPLGNCGAYGAPFKLICDKYGYVVVGKGTTSGLWKEVSREAQVYQVLRKAQASAVPVFLGTIDLKKIYFLHGAGEIRHMLVMGWGGESTATMELTPGLLKNINKSNKEIEALGIFHEDLRPDNILWNEELRRALIIDFHRSTLKCRPAPKRSRAKTRFWRTESGDVKR</sequence>
<dbReference type="eggNOG" id="KOG3592">
    <property type="taxonomic scope" value="Eukaryota"/>
</dbReference>
<proteinExistence type="predicted"/>
<keyword evidence="3" id="KW-1185">Reference proteome</keyword>
<dbReference type="GO" id="GO:0012507">
    <property type="term" value="C:ER to Golgi transport vesicle membrane"/>
    <property type="evidence" value="ECO:0007669"/>
    <property type="project" value="TreeGrafter"/>
</dbReference>
<dbReference type="PANTHER" id="PTHR10013">
    <property type="entry name" value="GENERAL VESICULAR TRANSPORT FACTOR P115"/>
    <property type="match status" value="1"/>
</dbReference>